<proteinExistence type="predicted"/>
<protein>
    <submittedName>
        <fullName evidence="2">Transposase TnpA</fullName>
    </submittedName>
</protein>
<dbReference type="GO" id="GO:0004803">
    <property type="term" value="F:transposase activity"/>
    <property type="evidence" value="ECO:0007669"/>
    <property type="project" value="InterPro"/>
</dbReference>
<reference evidence="3" key="1">
    <citation type="submission" date="2015-11" db="EMBL/GenBank/DDBJ databases">
        <title>Draft Genome Sequence of the Radioresistant Bacterium Deinococcus grandis, Isolated from Freshwater Fish in Japan.</title>
        <authorList>
            <person name="Satoh K."/>
            <person name="Onodera T."/>
            <person name="Omoso K."/>
            <person name="Takeda-Yano K."/>
            <person name="Katayama T."/>
            <person name="Oono Y."/>
            <person name="Narumi I."/>
        </authorList>
    </citation>
    <scope>NUCLEOTIDE SEQUENCE [LARGE SCALE GENOMIC DNA]</scope>
    <source>
        <strain evidence="3">ATCC 43672</strain>
    </source>
</reference>
<accession>A0A100HNA3</accession>
<evidence type="ECO:0000313" key="3">
    <source>
        <dbReference type="Proteomes" id="UP000056209"/>
    </source>
</evidence>
<gene>
    <name evidence="2" type="ORF">DEIGR_330126</name>
</gene>
<feature type="non-terminal residue" evidence="2">
    <location>
        <position position="236"/>
    </location>
</feature>
<feature type="domain" description="Tn3 transposase DDE" evidence="1">
    <location>
        <begin position="1"/>
        <end position="236"/>
    </location>
</feature>
<dbReference type="EMBL" id="BCMS01000005">
    <property type="protein sequence ID" value="GAQ23868.1"/>
    <property type="molecule type" value="Genomic_DNA"/>
</dbReference>
<organism evidence="2 3">
    <name type="scientific">Deinococcus grandis</name>
    <dbReference type="NCBI Taxonomy" id="57498"/>
    <lineage>
        <taxon>Bacteria</taxon>
        <taxon>Thermotogati</taxon>
        <taxon>Deinococcota</taxon>
        <taxon>Deinococci</taxon>
        <taxon>Deinococcales</taxon>
        <taxon>Deinococcaceae</taxon>
        <taxon>Deinococcus</taxon>
    </lineage>
</organism>
<name>A0A100HNA3_9DEIO</name>
<keyword evidence="3" id="KW-1185">Reference proteome</keyword>
<evidence type="ECO:0000259" key="1">
    <source>
        <dbReference type="Pfam" id="PF01526"/>
    </source>
</evidence>
<dbReference type="GO" id="GO:0006313">
    <property type="term" value="P:DNA transposition"/>
    <property type="evidence" value="ECO:0007669"/>
    <property type="project" value="InterPro"/>
</dbReference>
<evidence type="ECO:0000313" key="2">
    <source>
        <dbReference type="EMBL" id="GAQ23868.1"/>
    </source>
</evidence>
<sequence length="236" mass="26555">MNFQSKLPLAALWGDGTTSSSDGQRFPTGGRGKTFGHLNAKYGREPGVLFYTHVSDQYAPFHTKVITANVRDAMHVLDGLLYHLSELKIKEHYTDTAGYTEQVFALCHLLGFRFAPRIRDLGETRLYTPEVGSAYGLLEPLVAQRLNLRLIREHWDELRRLTASIKAGTVTASLILSKLASYPRQNGLALALRELGRVQRTLFTLEWLRDPELRRRVLAGLNKGEALHALKRAVAF</sequence>
<dbReference type="InterPro" id="IPR002513">
    <property type="entry name" value="Tn3_Tnp_DDE_dom"/>
</dbReference>
<dbReference type="Pfam" id="PF01526">
    <property type="entry name" value="DDE_Tnp_Tn3"/>
    <property type="match status" value="1"/>
</dbReference>
<dbReference type="OrthoDB" id="56090at2"/>
<dbReference type="Proteomes" id="UP000056209">
    <property type="component" value="Unassembled WGS sequence"/>
</dbReference>
<dbReference type="AlphaFoldDB" id="A0A100HNA3"/>
<comment type="caution">
    <text evidence="2">The sequence shown here is derived from an EMBL/GenBank/DDBJ whole genome shotgun (WGS) entry which is preliminary data.</text>
</comment>